<evidence type="ECO:0000259" key="2">
    <source>
        <dbReference type="Pfam" id="PF12697"/>
    </source>
</evidence>
<protein>
    <submittedName>
        <fullName evidence="3">Alpha/Beta hydrolase protein</fullName>
    </submittedName>
</protein>
<feature type="signal peptide" evidence="1">
    <location>
        <begin position="1"/>
        <end position="22"/>
    </location>
</feature>
<proteinExistence type="predicted"/>
<keyword evidence="1" id="KW-0732">Signal</keyword>
<accession>A0AAN7AH28</accession>
<dbReference type="AlphaFoldDB" id="A0AAN7AH28"/>
<sequence length="422" mass="47732">MAPRSICYIAALLLSISATTTATPLENDFVLTEVALDTNAFPVPTNCKAWILRMGGVPAQNIEFWSPPKADDAVEITEYGRNCTSVHDPIDTDWSGPHEIVVPKIDISAFFCEPLKPNPDPNARRIVQLLVHGATHNKWAWHGLSRYQQYNWAYILAKEGYYTLAIDLFGHGNSSFIPGTKYTAKPQFPDPITDIQQPVHVEIIHNLVHMLRSKTRVKGFGFDKVVYVGHGLGAQIGIHFQRKYPEDCDAIVVTGYHDTGLRPAFEKWNFTPSALTGQDEYKDRPLGYLKGTNSSGRESIMFAHNYDPRLPQLDFELQDTLTIGEACWPGIMTPVPNWKKKVLWVAGEYDDQVCPYSGNKKAYQYCKKRLEDRCKRLFPHGECSVWLVQNSGHAWMLHREVTKAQQKGIKTVAKVDWPGFNL</sequence>
<feature type="domain" description="AB hydrolase-1" evidence="2">
    <location>
        <begin position="129"/>
        <end position="401"/>
    </location>
</feature>
<dbReference type="EMBL" id="MU864442">
    <property type="protein sequence ID" value="KAK4185692.1"/>
    <property type="molecule type" value="Genomic_DNA"/>
</dbReference>
<feature type="chain" id="PRO_5042841474" evidence="1">
    <location>
        <begin position="23"/>
        <end position="422"/>
    </location>
</feature>
<reference evidence="3" key="1">
    <citation type="journal article" date="2023" name="Mol. Phylogenet. Evol.">
        <title>Genome-scale phylogeny and comparative genomics of the fungal order Sordariales.</title>
        <authorList>
            <person name="Hensen N."/>
            <person name="Bonometti L."/>
            <person name="Westerberg I."/>
            <person name="Brannstrom I.O."/>
            <person name="Guillou S."/>
            <person name="Cros-Aarteil S."/>
            <person name="Calhoun S."/>
            <person name="Haridas S."/>
            <person name="Kuo A."/>
            <person name="Mondo S."/>
            <person name="Pangilinan J."/>
            <person name="Riley R."/>
            <person name="LaButti K."/>
            <person name="Andreopoulos B."/>
            <person name="Lipzen A."/>
            <person name="Chen C."/>
            <person name="Yan M."/>
            <person name="Daum C."/>
            <person name="Ng V."/>
            <person name="Clum A."/>
            <person name="Steindorff A."/>
            <person name="Ohm R.A."/>
            <person name="Martin F."/>
            <person name="Silar P."/>
            <person name="Natvig D.O."/>
            <person name="Lalanne C."/>
            <person name="Gautier V."/>
            <person name="Ament-Velasquez S.L."/>
            <person name="Kruys A."/>
            <person name="Hutchinson M.I."/>
            <person name="Powell A.J."/>
            <person name="Barry K."/>
            <person name="Miller A.N."/>
            <person name="Grigoriev I.V."/>
            <person name="Debuchy R."/>
            <person name="Gladieux P."/>
            <person name="Hiltunen Thoren M."/>
            <person name="Johannesson H."/>
        </authorList>
    </citation>
    <scope>NUCLEOTIDE SEQUENCE</scope>
    <source>
        <strain evidence="3">PSN309</strain>
    </source>
</reference>
<keyword evidence="4" id="KW-1185">Reference proteome</keyword>
<comment type="caution">
    <text evidence="3">The sequence shown here is derived from an EMBL/GenBank/DDBJ whole genome shotgun (WGS) entry which is preliminary data.</text>
</comment>
<evidence type="ECO:0000313" key="3">
    <source>
        <dbReference type="EMBL" id="KAK4185692.1"/>
    </source>
</evidence>
<dbReference type="InterPro" id="IPR000073">
    <property type="entry name" value="AB_hydrolase_1"/>
</dbReference>
<dbReference type="PANTHER" id="PTHR43798:SF33">
    <property type="entry name" value="HYDROLASE, PUTATIVE (AFU_ORTHOLOGUE AFUA_2G14860)-RELATED"/>
    <property type="match status" value="1"/>
</dbReference>
<dbReference type="GO" id="GO:0016020">
    <property type="term" value="C:membrane"/>
    <property type="evidence" value="ECO:0007669"/>
    <property type="project" value="TreeGrafter"/>
</dbReference>
<dbReference type="Gene3D" id="3.40.50.1820">
    <property type="entry name" value="alpha/beta hydrolase"/>
    <property type="match status" value="1"/>
</dbReference>
<dbReference type="InterPro" id="IPR029058">
    <property type="entry name" value="AB_hydrolase_fold"/>
</dbReference>
<organism evidence="3 4">
    <name type="scientific">Podospora australis</name>
    <dbReference type="NCBI Taxonomy" id="1536484"/>
    <lineage>
        <taxon>Eukaryota</taxon>
        <taxon>Fungi</taxon>
        <taxon>Dikarya</taxon>
        <taxon>Ascomycota</taxon>
        <taxon>Pezizomycotina</taxon>
        <taxon>Sordariomycetes</taxon>
        <taxon>Sordariomycetidae</taxon>
        <taxon>Sordariales</taxon>
        <taxon>Podosporaceae</taxon>
        <taxon>Podospora</taxon>
    </lineage>
</organism>
<dbReference type="Proteomes" id="UP001302126">
    <property type="component" value="Unassembled WGS sequence"/>
</dbReference>
<keyword evidence="3" id="KW-0378">Hydrolase</keyword>
<evidence type="ECO:0000256" key="1">
    <source>
        <dbReference type="SAM" id="SignalP"/>
    </source>
</evidence>
<evidence type="ECO:0000313" key="4">
    <source>
        <dbReference type="Proteomes" id="UP001302126"/>
    </source>
</evidence>
<dbReference type="Pfam" id="PF12697">
    <property type="entry name" value="Abhydrolase_6"/>
    <property type="match status" value="1"/>
</dbReference>
<dbReference type="PANTHER" id="PTHR43798">
    <property type="entry name" value="MONOACYLGLYCEROL LIPASE"/>
    <property type="match status" value="1"/>
</dbReference>
<dbReference type="GO" id="GO:0016787">
    <property type="term" value="F:hydrolase activity"/>
    <property type="evidence" value="ECO:0007669"/>
    <property type="project" value="UniProtKB-KW"/>
</dbReference>
<reference evidence="3" key="2">
    <citation type="submission" date="2023-05" db="EMBL/GenBank/DDBJ databases">
        <authorList>
            <consortium name="Lawrence Berkeley National Laboratory"/>
            <person name="Steindorff A."/>
            <person name="Hensen N."/>
            <person name="Bonometti L."/>
            <person name="Westerberg I."/>
            <person name="Brannstrom I.O."/>
            <person name="Guillou S."/>
            <person name="Cros-Aarteil S."/>
            <person name="Calhoun S."/>
            <person name="Haridas S."/>
            <person name="Kuo A."/>
            <person name="Mondo S."/>
            <person name="Pangilinan J."/>
            <person name="Riley R."/>
            <person name="Labutti K."/>
            <person name="Andreopoulos B."/>
            <person name="Lipzen A."/>
            <person name="Chen C."/>
            <person name="Yanf M."/>
            <person name="Daum C."/>
            <person name="Ng V."/>
            <person name="Clum A."/>
            <person name="Ohm R."/>
            <person name="Martin F."/>
            <person name="Silar P."/>
            <person name="Natvig D."/>
            <person name="Lalanne C."/>
            <person name="Gautier V."/>
            <person name="Ament-Velasquez S.L."/>
            <person name="Kruys A."/>
            <person name="Hutchinson M.I."/>
            <person name="Powell A.J."/>
            <person name="Barry K."/>
            <person name="Miller A.N."/>
            <person name="Grigoriev I.V."/>
            <person name="Debuchy R."/>
            <person name="Gladieux P."/>
            <person name="Thoren M.H."/>
            <person name="Johannesson H."/>
        </authorList>
    </citation>
    <scope>NUCLEOTIDE SEQUENCE</scope>
    <source>
        <strain evidence="3">PSN309</strain>
    </source>
</reference>
<name>A0AAN7AH28_9PEZI</name>
<dbReference type="SUPFAM" id="SSF53474">
    <property type="entry name" value="alpha/beta-Hydrolases"/>
    <property type="match status" value="1"/>
</dbReference>
<gene>
    <name evidence="3" type="ORF">QBC35DRAFT_438853</name>
</gene>
<dbReference type="InterPro" id="IPR050266">
    <property type="entry name" value="AB_hydrolase_sf"/>
</dbReference>